<accession>A0A9D2U2G1</accession>
<proteinExistence type="predicted"/>
<reference evidence="1" key="2">
    <citation type="submission" date="2021-04" db="EMBL/GenBank/DDBJ databases">
        <authorList>
            <person name="Gilroy R."/>
        </authorList>
    </citation>
    <scope>NUCLEOTIDE SEQUENCE</scope>
    <source>
        <strain evidence="1">ChiGjej3B3-11674</strain>
    </source>
</reference>
<sequence length="218" mass="26307">MMKREKGESANNIWDKEGFLMCGLGEKNKIIARIKYFRKCCRWSRQRIARGYADCDKWNMCRYLQNLISDMLQDLRDKRHSSPGFLGENYTNEDGILVNDTCHEEWDKILDRMIFLWRESNEYTCTRQNPYEEEYSKAHKEFTEKYGFLGEKLQTEKELEENRKRGGGGTVHFMDELPEYKEISDQYFAEEKKIEEYRNASKDEAMDMLKEYFFSLWD</sequence>
<protein>
    <submittedName>
        <fullName evidence="1">Uncharacterized protein</fullName>
    </submittedName>
</protein>
<reference evidence="1" key="1">
    <citation type="journal article" date="2021" name="PeerJ">
        <title>Extensive microbial diversity within the chicken gut microbiome revealed by metagenomics and culture.</title>
        <authorList>
            <person name="Gilroy R."/>
            <person name="Ravi A."/>
            <person name="Getino M."/>
            <person name="Pursley I."/>
            <person name="Horton D.L."/>
            <person name="Alikhan N.F."/>
            <person name="Baker D."/>
            <person name="Gharbi K."/>
            <person name="Hall N."/>
            <person name="Watson M."/>
            <person name="Adriaenssens E.M."/>
            <person name="Foster-Nyarko E."/>
            <person name="Jarju S."/>
            <person name="Secka A."/>
            <person name="Antonio M."/>
            <person name="Oren A."/>
            <person name="Chaudhuri R.R."/>
            <person name="La Ragione R."/>
            <person name="Hildebrand F."/>
            <person name="Pallen M.J."/>
        </authorList>
    </citation>
    <scope>NUCLEOTIDE SEQUENCE</scope>
    <source>
        <strain evidence="1">ChiGjej3B3-11674</strain>
    </source>
</reference>
<dbReference type="Proteomes" id="UP000823897">
    <property type="component" value="Unassembled WGS sequence"/>
</dbReference>
<dbReference type="AlphaFoldDB" id="A0A9D2U2G1"/>
<organism evidence="1 2">
    <name type="scientific">Candidatus Mediterraneibacter tabaqchaliae</name>
    <dbReference type="NCBI Taxonomy" id="2838689"/>
    <lineage>
        <taxon>Bacteria</taxon>
        <taxon>Bacillati</taxon>
        <taxon>Bacillota</taxon>
        <taxon>Clostridia</taxon>
        <taxon>Lachnospirales</taxon>
        <taxon>Lachnospiraceae</taxon>
        <taxon>Mediterraneibacter</taxon>
    </lineage>
</organism>
<gene>
    <name evidence="1" type="ORF">H9911_11390</name>
</gene>
<name>A0A9D2U2G1_9FIRM</name>
<evidence type="ECO:0000313" key="2">
    <source>
        <dbReference type="Proteomes" id="UP000823897"/>
    </source>
</evidence>
<evidence type="ECO:0000313" key="1">
    <source>
        <dbReference type="EMBL" id="HJD35125.1"/>
    </source>
</evidence>
<dbReference type="EMBL" id="DWUV01000223">
    <property type="protein sequence ID" value="HJD35125.1"/>
    <property type="molecule type" value="Genomic_DNA"/>
</dbReference>
<comment type="caution">
    <text evidence="1">The sequence shown here is derived from an EMBL/GenBank/DDBJ whole genome shotgun (WGS) entry which is preliminary data.</text>
</comment>